<feature type="domain" description="Solute-binding protein family 5" evidence="4">
    <location>
        <begin position="47"/>
        <end position="278"/>
    </location>
</feature>
<evidence type="ECO:0000313" key="5">
    <source>
        <dbReference type="EMBL" id="SVC61191.1"/>
    </source>
</evidence>
<reference evidence="5" key="1">
    <citation type="submission" date="2018-05" db="EMBL/GenBank/DDBJ databases">
        <authorList>
            <person name="Lanie J.A."/>
            <person name="Ng W.-L."/>
            <person name="Kazmierczak K.M."/>
            <person name="Andrzejewski T.M."/>
            <person name="Davidsen T.M."/>
            <person name="Wayne K.J."/>
            <person name="Tettelin H."/>
            <person name="Glass J.I."/>
            <person name="Rusch D."/>
            <person name="Podicherti R."/>
            <person name="Tsui H.-C.T."/>
            <person name="Winkler M.E."/>
        </authorList>
    </citation>
    <scope>NUCLEOTIDE SEQUENCE</scope>
</reference>
<proteinExistence type="inferred from homology"/>
<accession>A0A382NNM6</accession>
<evidence type="ECO:0000256" key="2">
    <source>
        <dbReference type="ARBA" id="ARBA00022448"/>
    </source>
</evidence>
<gene>
    <name evidence="5" type="ORF">METZ01_LOCUS314045</name>
</gene>
<evidence type="ECO:0000259" key="4">
    <source>
        <dbReference type="Pfam" id="PF00496"/>
    </source>
</evidence>
<evidence type="ECO:0000256" key="3">
    <source>
        <dbReference type="ARBA" id="ARBA00022729"/>
    </source>
</evidence>
<dbReference type="Gene3D" id="3.40.190.10">
    <property type="entry name" value="Periplasmic binding protein-like II"/>
    <property type="match status" value="1"/>
</dbReference>
<dbReference type="PANTHER" id="PTHR30290:SF9">
    <property type="entry name" value="OLIGOPEPTIDE-BINDING PROTEIN APPA"/>
    <property type="match status" value="1"/>
</dbReference>
<name>A0A382NNM6_9ZZZZ</name>
<sequence>KETYTDPVPNPPLHRWRQYFGMVNKAVVENEPLPEGSLVHDAQAYPAGVSGGAYVLDKRDATGTSLVVNPDYFRHENPGPSSSFNADRPYIDQIDSRILADAASRKAAFIAGELDVYGTMDFYDAEELGAYDHVNILEAPTAAVAIYGFDNEQFYDNRARRAVRAAMDFDGFRASFWPNGSNLQAPIDIRIAAYQGLTQQDLAKWYVYDPTDARALWDAYVSDADPADVMTEVVFLAIAESGGVPIAEFGVQGIQSVLGIDSSVETNDFATWAARANARAEGTGYKDYQILMSGDGKGGGTSGDPNDSNLQWYNPAFYAGFAFNVHNPDGPAGGIHSKHQENKDDSAVITDFYERQSVEFDMEARKA</sequence>
<protein>
    <recommendedName>
        <fullName evidence="4">Solute-binding protein family 5 domain-containing protein</fullName>
    </recommendedName>
</protein>
<dbReference type="EMBL" id="UINC01100831">
    <property type="protein sequence ID" value="SVC61191.1"/>
    <property type="molecule type" value="Genomic_DNA"/>
</dbReference>
<feature type="non-terminal residue" evidence="5">
    <location>
        <position position="1"/>
    </location>
</feature>
<dbReference type="InterPro" id="IPR000914">
    <property type="entry name" value="SBP_5_dom"/>
</dbReference>
<dbReference type="AlphaFoldDB" id="A0A382NNM6"/>
<dbReference type="PANTHER" id="PTHR30290">
    <property type="entry name" value="PERIPLASMIC BINDING COMPONENT OF ABC TRANSPORTER"/>
    <property type="match status" value="1"/>
</dbReference>
<dbReference type="GO" id="GO:1904680">
    <property type="term" value="F:peptide transmembrane transporter activity"/>
    <property type="evidence" value="ECO:0007669"/>
    <property type="project" value="TreeGrafter"/>
</dbReference>
<dbReference type="GO" id="GO:0015833">
    <property type="term" value="P:peptide transport"/>
    <property type="evidence" value="ECO:0007669"/>
    <property type="project" value="TreeGrafter"/>
</dbReference>
<feature type="non-terminal residue" evidence="5">
    <location>
        <position position="367"/>
    </location>
</feature>
<comment type="similarity">
    <text evidence="1">Belongs to the bacterial solute-binding protein 5 family.</text>
</comment>
<dbReference type="SUPFAM" id="SSF53850">
    <property type="entry name" value="Periplasmic binding protein-like II"/>
    <property type="match status" value="1"/>
</dbReference>
<keyword evidence="3" id="KW-0732">Signal</keyword>
<dbReference type="Gene3D" id="3.10.105.10">
    <property type="entry name" value="Dipeptide-binding Protein, Domain 3"/>
    <property type="match status" value="1"/>
</dbReference>
<keyword evidence="2" id="KW-0813">Transport</keyword>
<dbReference type="InterPro" id="IPR039424">
    <property type="entry name" value="SBP_5"/>
</dbReference>
<dbReference type="Pfam" id="PF00496">
    <property type="entry name" value="SBP_bac_5"/>
    <property type="match status" value="1"/>
</dbReference>
<evidence type="ECO:0000256" key="1">
    <source>
        <dbReference type="ARBA" id="ARBA00005695"/>
    </source>
</evidence>
<organism evidence="5">
    <name type="scientific">marine metagenome</name>
    <dbReference type="NCBI Taxonomy" id="408172"/>
    <lineage>
        <taxon>unclassified sequences</taxon>
        <taxon>metagenomes</taxon>
        <taxon>ecological metagenomes</taxon>
    </lineage>
</organism>